<organism evidence="1 2">
    <name type="scientific">Bugula neritina</name>
    <name type="common">Brown bryozoan</name>
    <name type="synonym">Sertularia neritina</name>
    <dbReference type="NCBI Taxonomy" id="10212"/>
    <lineage>
        <taxon>Eukaryota</taxon>
        <taxon>Metazoa</taxon>
        <taxon>Spiralia</taxon>
        <taxon>Lophotrochozoa</taxon>
        <taxon>Bryozoa</taxon>
        <taxon>Gymnolaemata</taxon>
        <taxon>Cheilostomatida</taxon>
        <taxon>Flustrina</taxon>
        <taxon>Buguloidea</taxon>
        <taxon>Bugulidae</taxon>
        <taxon>Bugula</taxon>
    </lineage>
</organism>
<dbReference type="EMBL" id="VXIV02001161">
    <property type="protein sequence ID" value="KAF6034069.1"/>
    <property type="molecule type" value="Genomic_DNA"/>
</dbReference>
<keyword evidence="2" id="KW-1185">Reference proteome</keyword>
<name>A0A7J7K619_BUGNE</name>
<reference evidence="1" key="1">
    <citation type="submission" date="2020-06" db="EMBL/GenBank/DDBJ databases">
        <title>Draft genome of Bugula neritina, a colonial animal packing powerful symbionts and potential medicines.</title>
        <authorList>
            <person name="Rayko M."/>
        </authorList>
    </citation>
    <scope>NUCLEOTIDE SEQUENCE [LARGE SCALE GENOMIC DNA]</scope>
    <source>
        <strain evidence="1">Kwan_BN1</strain>
    </source>
</reference>
<comment type="caution">
    <text evidence="1">The sequence shown here is derived from an EMBL/GenBank/DDBJ whole genome shotgun (WGS) entry which is preliminary data.</text>
</comment>
<gene>
    <name evidence="1" type="ORF">EB796_007620</name>
</gene>
<evidence type="ECO:0000313" key="1">
    <source>
        <dbReference type="EMBL" id="KAF6034069.1"/>
    </source>
</evidence>
<accession>A0A7J7K619</accession>
<sequence>MVSESFPNGIEDYIAFPTERGIINQNLTRCVLGSPSVQNCFDYDKMLLKRYNQIERNAGSRIFPIDIEDQHIVDERFFEVIEESSYFRLRSPLHPGKYVAMLKESAGDYSLVVTDFTTQFSDILKFDFLMDVPDVLPIIPYNKLPRMPCPSSLQHIWLPQQHLIQCVNASSAP</sequence>
<dbReference type="Proteomes" id="UP000593567">
    <property type="component" value="Unassembled WGS sequence"/>
</dbReference>
<proteinExistence type="predicted"/>
<evidence type="ECO:0000313" key="2">
    <source>
        <dbReference type="Proteomes" id="UP000593567"/>
    </source>
</evidence>
<protein>
    <submittedName>
        <fullName evidence="1">Uncharacterized protein</fullName>
    </submittedName>
</protein>
<dbReference type="AlphaFoldDB" id="A0A7J7K619"/>